<keyword evidence="12" id="KW-1185">Reference proteome</keyword>
<organism evidence="11 12">
    <name type="scientific">Eleginops maclovinus</name>
    <name type="common">Patagonian blennie</name>
    <name type="synonym">Eleginus maclovinus</name>
    <dbReference type="NCBI Taxonomy" id="56733"/>
    <lineage>
        <taxon>Eukaryota</taxon>
        <taxon>Metazoa</taxon>
        <taxon>Chordata</taxon>
        <taxon>Craniata</taxon>
        <taxon>Vertebrata</taxon>
        <taxon>Euteleostomi</taxon>
        <taxon>Actinopterygii</taxon>
        <taxon>Neopterygii</taxon>
        <taxon>Teleostei</taxon>
        <taxon>Neoteleostei</taxon>
        <taxon>Acanthomorphata</taxon>
        <taxon>Eupercaria</taxon>
        <taxon>Perciformes</taxon>
        <taxon>Notothenioidei</taxon>
        <taxon>Eleginopidae</taxon>
        <taxon>Eleginops</taxon>
    </lineage>
</organism>
<evidence type="ECO:0000256" key="7">
    <source>
        <dbReference type="ARBA" id="ARBA00046464"/>
    </source>
</evidence>
<comment type="caution">
    <text evidence="11">The sequence shown here is derived from an EMBL/GenBank/DDBJ whole genome shotgun (WGS) entry which is preliminary data.</text>
</comment>
<evidence type="ECO:0000256" key="8">
    <source>
        <dbReference type="ARBA" id="ARBA00054958"/>
    </source>
</evidence>
<proteinExistence type="inferred from homology"/>
<dbReference type="GO" id="GO:0005886">
    <property type="term" value="C:plasma membrane"/>
    <property type="evidence" value="ECO:0007669"/>
    <property type="project" value="TreeGrafter"/>
</dbReference>
<keyword evidence="3 10" id="KW-0812">Transmembrane</keyword>
<feature type="transmembrane region" description="Helical" evidence="10">
    <location>
        <begin position="55"/>
        <end position="75"/>
    </location>
</feature>
<evidence type="ECO:0000256" key="3">
    <source>
        <dbReference type="ARBA" id="ARBA00022692"/>
    </source>
</evidence>
<evidence type="ECO:0000313" key="12">
    <source>
        <dbReference type="Proteomes" id="UP001346869"/>
    </source>
</evidence>
<comment type="similarity">
    <text evidence="2 10">Belongs to the tetraspanin (TM4SF) family.</text>
</comment>
<feature type="transmembrane region" description="Helical" evidence="10">
    <location>
        <begin position="197"/>
        <end position="219"/>
    </location>
</feature>
<dbReference type="AlphaFoldDB" id="A0AAN7X9U3"/>
<dbReference type="GO" id="GO:0012505">
    <property type="term" value="C:endomembrane system"/>
    <property type="evidence" value="ECO:0007669"/>
    <property type="project" value="UniProtKB-SubCell"/>
</dbReference>
<dbReference type="InterPro" id="IPR008952">
    <property type="entry name" value="Tetraspanin_EC2_sf"/>
</dbReference>
<dbReference type="Pfam" id="PF00335">
    <property type="entry name" value="Tetraspanin"/>
    <property type="match status" value="1"/>
</dbReference>
<dbReference type="Proteomes" id="UP001346869">
    <property type="component" value="Unassembled WGS sequence"/>
</dbReference>
<dbReference type="PANTHER" id="PTHR19282">
    <property type="entry name" value="TETRASPANIN"/>
    <property type="match status" value="1"/>
</dbReference>
<evidence type="ECO:0000256" key="10">
    <source>
        <dbReference type="RuleBase" id="RU361218"/>
    </source>
</evidence>
<name>A0AAN7X9U3_ELEMC</name>
<feature type="transmembrane region" description="Helical" evidence="10">
    <location>
        <begin position="12"/>
        <end position="35"/>
    </location>
</feature>
<protein>
    <recommendedName>
        <fullName evidence="10">Tetraspanin</fullName>
    </recommendedName>
</protein>
<dbReference type="Gene3D" id="1.10.1450.10">
    <property type="entry name" value="Tetraspanin"/>
    <property type="match status" value="1"/>
</dbReference>
<feature type="transmembrane region" description="Helical" evidence="10">
    <location>
        <begin position="87"/>
        <end position="110"/>
    </location>
</feature>
<gene>
    <name evidence="11" type="ORF">PBY51_008268</name>
</gene>
<feature type="disulfide bond" evidence="9">
    <location>
        <begin position="153"/>
        <end position="168"/>
    </location>
</feature>
<evidence type="ECO:0000256" key="4">
    <source>
        <dbReference type="ARBA" id="ARBA00022989"/>
    </source>
</evidence>
<keyword evidence="4 10" id="KW-1133">Transmembrane helix</keyword>
<evidence type="ECO:0000256" key="9">
    <source>
        <dbReference type="PIRSR" id="PIRSR002419-1"/>
    </source>
</evidence>
<accession>A0AAN7X9U3</accession>
<keyword evidence="9" id="KW-1015">Disulfide bond</keyword>
<dbReference type="SUPFAM" id="SSF48652">
    <property type="entry name" value="Tetraspanin"/>
    <property type="match status" value="1"/>
</dbReference>
<reference evidence="11 12" key="1">
    <citation type="journal article" date="2023" name="Genes (Basel)">
        <title>Chromosome-Level Genome Assembly and Circadian Gene Repertoire of the Patagonia Blennie Eleginops maclovinus-The Closest Ancestral Proxy of Antarctic Cryonotothenioids.</title>
        <authorList>
            <person name="Cheng C.C."/>
            <person name="Rivera-Colon A.G."/>
            <person name="Minhas B.F."/>
            <person name="Wilson L."/>
            <person name="Rayamajhi N."/>
            <person name="Vargas-Chacoff L."/>
            <person name="Catchen J.M."/>
        </authorList>
    </citation>
    <scope>NUCLEOTIDE SEQUENCE [LARGE SCALE GENOMIC DNA]</scope>
    <source>
        <strain evidence="11">JMC-PN-2008</strain>
    </source>
</reference>
<evidence type="ECO:0000256" key="5">
    <source>
        <dbReference type="ARBA" id="ARBA00023136"/>
    </source>
</evidence>
<dbReference type="InterPro" id="IPR018499">
    <property type="entry name" value="Tetraspanin/Peripherin"/>
</dbReference>
<keyword evidence="6" id="KW-0325">Glycoprotein</keyword>
<comment type="subunit">
    <text evidence="7">Interacts with SLC19A2. Interacts with NTRK1/TRKA.</text>
</comment>
<dbReference type="EMBL" id="JAUZQC010000017">
    <property type="protein sequence ID" value="KAK5856689.1"/>
    <property type="molecule type" value="Genomic_DNA"/>
</dbReference>
<dbReference type="PIRSF" id="PIRSF002419">
    <property type="entry name" value="Tetraspanin"/>
    <property type="match status" value="1"/>
</dbReference>
<comment type="function">
    <text evidence="8">Structural component of specialized membrane microdomains known as tetraspanin-enriched microdomains (TERMs), which act as platforms for receptor clustering and signaling. Participates thereby in diverse biological functions such as cell signal transduction, adhesion, migration and protein trafficking. Regulates neuronal differentiation in response to NGF by facilitating NGF-mediated activation of NTRK1/TRKA receptor tyrosine kinase and subsequent downstream signaling pathways. Plays a role in the inhibition of TNFalpha-induced apoptosis. Mechanistically, inhibits the NF-kappa-B signaling pathway by blocking phosphorylation of CHUK. Also promotes the stability of the thiamine transporter 1/SLC19A2 in intestinal epithelial cells leading to an increase of thiamine uptake process.</text>
</comment>
<reference evidence="11 12" key="2">
    <citation type="journal article" date="2023" name="Mol. Biol. Evol.">
        <title>Genomics of Secondarily Temperate Adaptation in the Only Non-Antarctic Icefish.</title>
        <authorList>
            <person name="Rivera-Colon A.G."/>
            <person name="Rayamajhi N."/>
            <person name="Minhas B.F."/>
            <person name="Madrigal G."/>
            <person name="Bilyk K.T."/>
            <person name="Yoon V."/>
            <person name="Hune M."/>
            <person name="Gregory S."/>
            <person name="Cheng C.H.C."/>
            <person name="Catchen J.M."/>
        </authorList>
    </citation>
    <scope>NUCLEOTIDE SEQUENCE [LARGE SCALE GENOMIC DNA]</scope>
    <source>
        <strain evidence="11">JMC-PN-2008</strain>
    </source>
</reference>
<sequence length="276" mass="29925">MALDGCGLLCKYTLFIFNLIFALLGMIFLGLGLWLRFSGSTRVIFEIEALNSSAFVIAVTVLITLGSVMLIVVVFGDYGACSENRCALKTFSVLVNILGVAVVVCGVVAYSRKNEIGLRIGEFYTTMYALYVANRDPVLAVTLTFIQKLLHCCGATGMPLLDFAKETCPDPESIFEHIKMDTCPGVIVDIFNSKAPLVMGLLVGTGVLLFLALICSATLSKKLKTPSTPQYIILTQPPQSQHEYIPTSTSISYSFPDQEPVVFTPLTVANIPVVIT</sequence>
<dbReference type="PRINTS" id="PR00259">
    <property type="entry name" value="TMFOUR"/>
</dbReference>
<dbReference type="InterPro" id="IPR000301">
    <property type="entry name" value="Tetraspanin_animals"/>
</dbReference>
<dbReference type="PANTHER" id="PTHR19282:SF216">
    <property type="entry name" value="TETRASPANIN-1"/>
    <property type="match status" value="1"/>
</dbReference>
<evidence type="ECO:0000256" key="6">
    <source>
        <dbReference type="ARBA" id="ARBA00023180"/>
    </source>
</evidence>
<evidence type="ECO:0000256" key="2">
    <source>
        <dbReference type="ARBA" id="ARBA00006840"/>
    </source>
</evidence>
<evidence type="ECO:0000313" key="11">
    <source>
        <dbReference type="EMBL" id="KAK5856689.1"/>
    </source>
</evidence>
<evidence type="ECO:0000256" key="1">
    <source>
        <dbReference type="ARBA" id="ARBA00004127"/>
    </source>
</evidence>
<keyword evidence="5 10" id="KW-0472">Membrane</keyword>
<comment type="subcellular location">
    <subcellularLocation>
        <location evidence="1">Endomembrane system</location>
        <topology evidence="1">Multi-pass membrane protein</topology>
    </subcellularLocation>
    <subcellularLocation>
        <location evidence="10">Membrane</location>
        <topology evidence="10">Multi-pass membrane protein</topology>
    </subcellularLocation>
</comment>